<dbReference type="InterPro" id="IPR000742">
    <property type="entry name" value="EGF"/>
</dbReference>
<evidence type="ECO:0000256" key="28">
    <source>
        <dbReference type="SAM" id="Phobius"/>
    </source>
</evidence>
<dbReference type="CDD" id="cd00112">
    <property type="entry name" value="LDLa"/>
    <property type="match status" value="9"/>
</dbReference>
<evidence type="ECO:0000256" key="8">
    <source>
        <dbReference type="ARBA" id="ARBA00007041"/>
    </source>
</evidence>
<feature type="disulfide bond" evidence="26">
    <location>
        <begin position="1254"/>
        <end position="1266"/>
    </location>
</feature>
<dbReference type="SMART" id="SM00192">
    <property type="entry name" value="LDLa"/>
    <property type="match status" value="9"/>
</dbReference>
<keyword evidence="21 31" id="KW-0675">Receptor</keyword>
<keyword evidence="22" id="KW-0325">Glycoprotein</keyword>
<dbReference type="InterPro" id="IPR015943">
    <property type="entry name" value="WD40/YVTN_repeat-like_dom_sf"/>
</dbReference>
<evidence type="ECO:0000256" key="14">
    <source>
        <dbReference type="ARBA" id="ARBA00022729"/>
    </source>
</evidence>
<evidence type="ECO:0000256" key="4">
    <source>
        <dbReference type="ARBA" id="ARBA00004251"/>
    </source>
</evidence>
<dbReference type="Gene3D" id="2.120.10.30">
    <property type="entry name" value="TolB, C-terminal domain"/>
    <property type="match status" value="1"/>
</dbReference>
<keyword evidence="19 28" id="KW-0472">Membrane</keyword>
<keyword evidence="23" id="KW-0968">Cytoplasmic vesicle</keyword>
<dbReference type="InterPro" id="IPR003961">
    <property type="entry name" value="FN3_dom"/>
</dbReference>
<feature type="disulfide bond" evidence="26">
    <location>
        <begin position="1261"/>
        <end position="1279"/>
    </location>
</feature>
<dbReference type="InterPro" id="IPR036055">
    <property type="entry name" value="LDL_receptor-like_sf"/>
</dbReference>
<dbReference type="SUPFAM" id="SSF63825">
    <property type="entry name" value="YWTD domain"/>
    <property type="match status" value="1"/>
</dbReference>
<evidence type="ECO:0000256" key="13">
    <source>
        <dbReference type="ARBA" id="ARBA00022583"/>
    </source>
</evidence>
<evidence type="ECO:0000256" key="17">
    <source>
        <dbReference type="ARBA" id="ARBA00022824"/>
    </source>
</evidence>
<feature type="disulfide bond" evidence="26">
    <location>
        <begin position="1494"/>
        <end position="1509"/>
    </location>
</feature>
<proteinExistence type="inferred from homology"/>
<evidence type="ECO:0000256" key="19">
    <source>
        <dbReference type="ARBA" id="ARBA00023136"/>
    </source>
</evidence>
<evidence type="ECO:0000256" key="21">
    <source>
        <dbReference type="ARBA" id="ARBA00023170"/>
    </source>
</evidence>
<evidence type="ECO:0000259" key="30">
    <source>
        <dbReference type="PROSITE" id="PS50853"/>
    </source>
</evidence>
<feature type="repeat" description="LDL-receptor class B" evidence="27">
    <location>
        <begin position="885"/>
        <end position="929"/>
    </location>
</feature>
<keyword evidence="10" id="KW-0813">Transport</keyword>
<feature type="transmembrane region" description="Helical" evidence="28">
    <location>
        <begin position="2145"/>
        <end position="2163"/>
    </location>
</feature>
<feature type="disulfide bond" evidence="26">
    <location>
        <begin position="1215"/>
        <end position="1227"/>
    </location>
</feature>
<dbReference type="PRINTS" id="PR00261">
    <property type="entry name" value="LDLRECEPTOR"/>
</dbReference>
<protein>
    <recommendedName>
        <fullName evidence="9">Sortilin-related receptor</fullName>
    </recommendedName>
    <alternativeName>
        <fullName evidence="24">Low-density lipoprotein receptor relative with 11 ligand-binding repeats</fullName>
    </alternativeName>
    <alternativeName>
        <fullName evidence="25">Sorting protein-related receptor containing LDLR class A repeats</fullName>
    </alternativeName>
</protein>
<keyword evidence="28" id="KW-0812">Transmembrane</keyword>
<keyword evidence="28" id="KW-1133">Transmembrane helix</keyword>
<feature type="disulfide bond" evidence="26">
    <location>
        <begin position="1482"/>
        <end position="1500"/>
    </location>
</feature>
<dbReference type="Pfam" id="PF00058">
    <property type="entry name" value="Ldl_recept_b"/>
    <property type="match status" value="1"/>
</dbReference>
<dbReference type="Pfam" id="PF15901">
    <property type="entry name" value="Sortilin_C"/>
    <property type="match status" value="1"/>
</dbReference>
<feature type="disulfide bond" evidence="26">
    <location>
        <begin position="1344"/>
        <end position="1359"/>
    </location>
</feature>
<keyword evidence="17" id="KW-0256">Endoplasmic reticulum</keyword>
<evidence type="ECO:0000256" key="6">
    <source>
        <dbReference type="ARBA" id="ARBA00004480"/>
    </source>
</evidence>
<dbReference type="InterPro" id="IPR031778">
    <property type="entry name" value="Sortilin_N"/>
</dbReference>
<dbReference type="InterPro" id="IPR023415">
    <property type="entry name" value="LDLR_class-A_CS"/>
</dbReference>
<feature type="disulfide bond" evidence="26">
    <location>
        <begin position="1273"/>
        <end position="1288"/>
    </location>
</feature>
<dbReference type="GO" id="GO:0005794">
    <property type="term" value="C:Golgi apparatus"/>
    <property type="evidence" value="ECO:0007669"/>
    <property type="project" value="UniProtKB-SubCell"/>
</dbReference>
<dbReference type="FunFam" id="2.120.10.30:FF:000241">
    <property type="entry name" value="Low-density lipoprotein receptor-related protein 6"/>
    <property type="match status" value="1"/>
</dbReference>
<dbReference type="PROSITE" id="PS51120">
    <property type="entry name" value="LDLRB"/>
    <property type="match status" value="2"/>
</dbReference>
<evidence type="ECO:0000256" key="5">
    <source>
        <dbReference type="ARBA" id="ARBA00004393"/>
    </source>
</evidence>
<evidence type="ECO:0000256" key="27">
    <source>
        <dbReference type="PROSITE-ProRule" id="PRU00461"/>
    </source>
</evidence>
<evidence type="ECO:0000256" key="3">
    <source>
        <dbReference type="ARBA" id="ARBA00004212"/>
    </source>
</evidence>
<comment type="subcellular location">
    <subcellularLocation>
        <location evidence="4">Cell membrane</location>
        <topology evidence="4">Single-pass type I membrane protein</topology>
    </subcellularLocation>
    <subcellularLocation>
        <location evidence="3">Cytoplasmic vesicle</location>
        <location evidence="3">Secretory vesicle membrane</location>
        <topology evidence="3">Single-pass type I membrane protein</topology>
    </subcellularLocation>
    <subcellularLocation>
        <location evidence="2">Early endosome membrane</location>
        <topology evidence="2">Single-pass type I membrane protein</topology>
    </subcellularLocation>
    <subcellularLocation>
        <location evidence="1">Endoplasmic reticulum membrane</location>
        <topology evidence="1">Single-pass type I membrane protein</topology>
    </subcellularLocation>
    <subcellularLocation>
        <location evidence="7">Endosome</location>
        <location evidence="7">Multivesicular body membrane</location>
        <topology evidence="7">Single-pass type I membrane protein</topology>
    </subcellularLocation>
    <subcellularLocation>
        <location evidence="5">Golgi apparatus</location>
        <location evidence="5">trans-Golgi network membrane</location>
        <topology evidence="5">Single-pass type I membrane protein</topology>
    </subcellularLocation>
    <subcellularLocation>
        <location evidence="6">Recycling endosome membrane</location>
        <topology evidence="6">Single-pass type I membrane protein</topology>
    </subcellularLocation>
</comment>
<dbReference type="SMART" id="SM00602">
    <property type="entry name" value="VPS10"/>
    <property type="match status" value="1"/>
</dbReference>
<feature type="domain" description="Fibronectin type-III" evidence="30">
    <location>
        <begin position="1926"/>
        <end position="2025"/>
    </location>
</feature>
<keyword evidence="11" id="KW-1003">Cell membrane</keyword>
<dbReference type="CDD" id="cd00063">
    <property type="entry name" value="FN3"/>
    <property type="match status" value="2"/>
</dbReference>
<dbReference type="GO" id="GO:0006892">
    <property type="term" value="P:post-Golgi vesicle-mediated transport"/>
    <property type="evidence" value="ECO:0007669"/>
    <property type="project" value="TreeGrafter"/>
</dbReference>
<keyword evidence="16" id="KW-0967">Endosome</keyword>
<dbReference type="PANTHER" id="PTHR12106:SF27">
    <property type="entry name" value="SORTILIN-RELATED RECEPTOR"/>
    <property type="match status" value="1"/>
</dbReference>
<dbReference type="Gene3D" id="3.30.60.270">
    <property type="match status" value="1"/>
</dbReference>
<dbReference type="Gene3D" id="2.10.70.80">
    <property type="match status" value="1"/>
</dbReference>
<dbReference type="InterPro" id="IPR031777">
    <property type="entry name" value="Sortilin_C"/>
</dbReference>
<accession>A0A9D4NT47</accession>
<dbReference type="Pfam" id="PF00057">
    <property type="entry name" value="Ldl_recept_a"/>
    <property type="match status" value="9"/>
</dbReference>
<feature type="disulfide bond" evidence="26">
    <location>
        <begin position="1102"/>
        <end position="1117"/>
    </location>
</feature>
<feature type="disulfide bond" evidence="26">
    <location>
        <begin position="1451"/>
        <end position="1466"/>
    </location>
</feature>
<dbReference type="SUPFAM" id="SSF49265">
    <property type="entry name" value="Fibronectin type III"/>
    <property type="match status" value="2"/>
</dbReference>
<dbReference type="PROSITE" id="PS50068">
    <property type="entry name" value="LDLRA_2"/>
    <property type="match status" value="9"/>
</dbReference>
<evidence type="ECO:0000256" key="22">
    <source>
        <dbReference type="ARBA" id="ARBA00023180"/>
    </source>
</evidence>
<keyword evidence="20 26" id="KW-1015">Disulfide bond</keyword>
<dbReference type="InterPro" id="IPR050310">
    <property type="entry name" value="VPS10-sortilin"/>
</dbReference>
<keyword evidence="12" id="KW-0245">EGF-like domain</keyword>
<evidence type="ECO:0000256" key="15">
    <source>
        <dbReference type="ARBA" id="ARBA00022737"/>
    </source>
</evidence>
<name>A0A9D4NT47_DERFA</name>
<evidence type="ECO:0000256" key="16">
    <source>
        <dbReference type="ARBA" id="ARBA00022753"/>
    </source>
</evidence>
<dbReference type="OrthoDB" id="6484126at2759"/>
<feature type="disulfide bond" evidence="26">
    <location>
        <begin position="1222"/>
        <end position="1240"/>
    </location>
</feature>
<dbReference type="SMART" id="SM00135">
    <property type="entry name" value="LY"/>
    <property type="match status" value="5"/>
</dbReference>
<dbReference type="GO" id="GO:0032585">
    <property type="term" value="C:multivesicular body membrane"/>
    <property type="evidence" value="ECO:0007669"/>
    <property type="project" value="UniProtKB-SubCell"/>
</dbReference>
<dbReference type="SMART" id="SM00060">
    <property type="entry name" value="FN3"/>
    <property type="match status" value="5"/>
</dbReference>
<evidence type="ECO:0000256" key="26">
    <source>
        <dbReference type="PROSITE-ProRule" id="PRU00124"/>
    </source>
</evidence>
<dbReference type="Gene3D" id="2.130.10.10">
    <property type="entry name" value="YVTN repeat-like/Quinoprotein amine dehydrogenase"/>
    <property type="match status" value="1"/>
</dbReference>
<dbReference type="GO" id="GO:0006897">
    <property type="term" value="P:endocytosis"/>
    <property type="evidence" value="ECO:0007669"/>
    <property type="project" value="UniProtKB-KW"/>
</dbReference>
<comment type="caution">
    <text evidence="26">Lacks conserved residue(s) required for the propagation of feature annotation.</text>
</comment>
<evidence type="ECO:0000256" key="29">
    <source>
        <dbReference type="SAM" id="SignalP"/>
    </source>
</evidence>
<evidence type="ECO:0000256" key="7">
    <source>
        <dbReference type="ARBA" id="ARBA00004545"/>
    </source>
</evidence>
<dbReference type="GO" id="GO:0030658">
    <property type="term" value="C:transport vesicle membrane"/>
    <property type="evidence" value="ECO:0007669"/>
    <property type="project" value="UniProtKB-SubCell"/>
</dbReference>
<dbReference type="Gene3D" id="2.40.128.620">
    <property type="match status" value="1"/>
</dbReference>
<dbReference type="GO" id="GO:0031901">
    <property type="term" value="C:early endosome membrane"/>
    <property type="evidence" value="ECO:0007669"/>
    <property type="project" value="UniProtKB-SubCell"/>
</dbReference>
<evidence type="ECO:0000256" key="23">
    <source>
        <dbReference type="ARBA" id="ARBA00023329"/>
    </source>
</evidence>
<feature type="disulfide bond" evidence="26">
    <location>
        <begin position="1174"/>
        <end position="1192"/>
    </location>
</feature>
<evidence type="ECO:0000256" key="12">
    <source>
        <dbReference type="ARBA" id="ARBA00022536"/>
    </source>
</evidence>
<dbReference type="InterPro" id="IPR036116">
    <property type="entry name" value="FN3_sf"/>
</dbReference>
<dbReference type="InterPro" id="IPR002172">
    <property type="entry name" value="LDrepeatLR_classA_rpt"/>
</dbReference>
<sequence>MNENFKILLLFTILFSIHHLLITQHQSVDAFSGDFLGPNDHRLSQWLNIRNSTIENKSNVLGVTFSYNKSLIHFVNLNDSHEQLTVHWAGNNTPVIICLAKNRANSRQNQSSSIYISHDYGRTFLMADLKTNDNQSAMMHTFYISPILNSFYVFVDQQNQHIFITNDYGRTFKRNRLPFTPKKFQLHPTEPNLILAQSSNDVLFVSEDFGITWEVIHSTSTGYFTWTIPKIDPAIDFRTIFAQRFEPNGQSSLIAFPSDHHLKHHFVHTWLPDVQKVSIQNRFIFATRRLNLYTHNSNKSHSMLDLWISIDRQPFFKVQILDSDFGDMLEPVNYFVVDITDVAIFLCVTFRNGQTNLYISNVDFDKFTLSLDNIVFYHPEYSGHIPGLHYEISKDQEFADIHRVAGIRGTYIISKWKNPQRKSISDIITLITFDMGNRWHTLKPPTKDAFGHPIVCNITHNNCSLHLTQRYLSMNSNSKPILTRESSVGFILATGILGDSLKGKQNLYLSLDAGNTWRQILTGNYLYAFGDFGSIIVAVEHFSKAGPTNELYYSIDDGYSFTLLKFHPNKIRVYGLLTEPGEKTATFTIFGSAEKRHEWIVIQVNFTEIFDSPCRMPTDYKEWSPHDFESKCLLGSTQIFLRRIPSRKCYNGNEFARPVYQINCPCKHSDYECDLGYMPVTKSIGFHCELVHESWLESINYSNCSPGRMFNKTKGFRKLPGDTCEGGEEDWYSPHLLPCPFNTTLVPEFILFIQRQEISIIPLNDYEFTKLTLLPKSFLTNAIAADFDYKNSCLYWSDIHSNRILRYCFDGEQLQPETLVEIGLDSVEGIAFNQINGHLYFVNGNKSKVELINTRINYEGRMRRTILSDPNIKKPRGIAIDPIECFLFITDWSLTSAIIRSDLDGKNVRVLFNSNVVKWPNGIAVDHQAKRIYWVDAKHDYIANSLYDGTDFRYLIRGEQAPHPFALGVFKDMVFYDDWVLNKLILISKNNSTVRKTILEDVSSAMDLKIVTNQFSNETNVCNLNGTCSHLCIATPFNTYRCLCPDGYIITQTPDGNEKCSCPYDRILTATGACRSSSPNATCASNEFQCDNGNCISRYWKCDEDDDCNDGSDEKYCHNEQCKLREFRCKSSGKCIQDLWMCDHEQECEDGSDEDLTLCASFYQKCNPLTEFQCSNYRCIDIRNVCDFLDHCRDGSDEIGCAYSNHSTTENITQCEDGHFRCNNGDCIHKHWRCDGYFDCLDKSDELDNCTSGCTEMEFSCPNNICIDKLFVCDNDPDCIDGSDEANCTDAGIITNITGQGSYDPEHDHTNNNNNKNHDSSLKCPNNSYHCQSDNFCIPIEWFCDGNKDCIDGTDELDCPEIISSNDKNENGSNIESTSILSNGDLKCGNNRFYCYKSNQCILQLFVCDGRPDCRFNEDEQNCFNDTEIKCPENYFSCLLSIGCIPPRKVCDGRQDCFDGSDEWGCLNSKVTVAPVCLGYSCNDGECIELNQHCDGHHDCLDGSDEENCEQAKISKDGLQIFVHYDSIRIDSFTIYWRVQLKNMFNHVYSFLPAWIDEHHHHHHSSTINNQSAFNATDWTENQSYTFQNLTPGHTYKAFVYYKFLSPNSTDIHENDTQIYPSNSFVIVTTESISPPAPDNLTAKIVEYNQVLLNWSIPLSPTSIKSYRIYQTPPDPPITFDSHSNQIQLCCFQTGINYTFWVTSLNRNLESQNSIKIPLSIGSIAAIKNFTAKNHTINSIELSWQSHPENITKWFIVYTCEKYFPSFSRNLTVENNRIIVNNLSPGVDYRFKLYPYIDDQFWFDGIDNNVLDIRTFGSQLPSVSVQYEVSGSRISLWWQAPLRKSIEYLLNKDDKKTIEWEYAIYVGDDVQNLRIYAQTKDTKIILKNLFNCQMYTVQVRLIKPFGIGSASSDPLRIITKFDPTSPPRRIQYRVSNELATRYSINWNATCQSPIPEKIGYIVNVYDLVNKRLDRFRFQPNRDTYHSFDLSVHYGAIYEIKVATITGNGRISSRWSEKTILEAPAMPTVTKPFAYVNNKNQIQVIWKMVDNFPINDDYKQHRIQYKVYLHDEKDVQKGHSIQTKSPPAIFETKIKKDHYFVAVSLIDNHGYSGPISETYKLYTEDFATTSTITTSSYLYQFGIKELFLIFIIITMSIFLAYMAVKNIGSRPTILLSAAFAGSRYNSRLDSATLSSYHNLQVEDNHAYSDDEPLVIA</sequence>
<dbReference type="EMBL" id="SDOV01000008">
    <property type="protein sequence ID" value="KAH7637771.1"/>
    <property type="molecule type" value="Genomic_DNA"/>
</dbReference>
<evidence type="ECO:0000256" key="2">
    <source>
        <dbReference type="ARBA" id="ARBA00004158"/>
    </source>
</evidence>
<dbReference type="PROSITE" id="PS50853">
    <property type="entry name" value="FN3"/>
    <property type="match status" value="2"/>
</dbReference>
<evidence type="ECO:0000256" key="9">
    <source>
        <dbReference type="ARBA" id="ARBA00013467"/>
    </source>
</evidence>
<evidence type="ECO:0000313" key="31">
    <source>
        <dbReference type="EMBL" id="KAH7637771.1"/>
    </source>
</evidence>
<evidence type="ECO:0000256" key="20">
    <source>
        <dbReference type="ARBA" id="ARBA00023157"/>
    </source>
</evidence>
<reference evidence="31" key="1">
    <citation type="submission" date="2020-06" db="EMBL/GenBank/DDBJ databases">
        <authorList>
            <person name="Ji K."/>
            <person name="Li J."/>
        </authorList>
    </citation>
    <scope>NUCLEOTIDE SEQUENCE</scope>
    <source>
        <strain evidence="31">JKM2019</strain>
        <tissue evidence="31">Whole body</tissue>
    </source>
</reference>
<dbReference type="Gene3D" id="4.10.400.10">
    <property type="entry name" value="Low-density Lipoprotein Receptor"/>
    <property type="match status" value="8"/>
</dbReference>
<dbReference type="GO" id="GO:0005789">
    <property type="term" value="C:endoplasmic reticulum membrane"/>
    <property type="evidence" value="ECO:0007669"/>
    <property type="project" value="UniProtKB-SubCell"/>
</dbReference>
<dbReference type="Pfam" id="PF15902">
    <property type="entry name" value="Sortilin-Vps10"/>
    <property type="match status" value="1"/>
</dbReference>
<feature type="signal peptide" evidence="29">
    <location>
        <begin position="1"/>
        <end position="30"/>
    </location>
</feature>
<dbReference type="PANTHER" id="PTHR12106">
    <property type="entry name" value="SORTILIN RELATED"/>
    <property type="match status" value="1"/>
</dbReference>
<dbReference type="SUPFAM" id="SSF110296">
    <property type="entry name" value="Oligoxyloglucan reducing end-specific cellobiohydrolase"/>
    <property type="match status" value="1"/>
</dbReference>
<organism evidence="31">
    <name type="scientific">Dermatophagoides farinae</name>
    <name type="common">American house dust mite</name>
    <dbReference type="NCBI Taxonomy" id="6954"/>
    <lineage>
        <taxon>Eukaryota</taxon>
        <taxon>Metazoa</taxon>
        <taxon>Ecdysozoa</taxon>
        <taxon>Arthropoda</taxon>
        <taxon>Chelicerata</taxon>
        <taxon>Arachnida</taxon>
        <taxon>Acari</taxon>
        <taxon>Acariformes</taxon>
        <taxon>Sarcoptiformes</taxon>
        <taxon>Astigmata</taxon>
        <taxon>Psoroptidia</taxon>
        <taxon>Analgoidea</taxon>
        <taxon>Pyroglyphidae</taxon>
        <taxon>Dermatophagoidinae</taxon>
        <taxon>Dermatophagoides</taxon>
    </lineage>
</organism>
<evidence type="ECO:0000256" key="24">
    <source>
        <dbReference type="ARBA" id="ARBA00029896"/>
    </source>
</evidence>
<dbReference type="PROSITE" id="PS01209">
    <property type="entry name" value="LDLRA_1"/>
    <property type="match status" value="6"/>
</dbReference>
<gene>
    <name evidence="31" type="ORF">HUG17_8875</name>
</gene>
<evidence type="ECO:0000256" key="1">
    <source>
        <dbReference type="ARBA" id="ARBA00004115"/>
    </source>
</evidence>
<keyword evidence="14 29" id="KW-0732">Signal</keyword>
<feature type="disulfide bond" evidence="26">
    <location>
        <begin position="1090"/>
        <end position="1108"/>
    </location>
</feature>
<feature type="chain" id="PRO_5038382431" description="Sortilin-related receptor" evidence="29">
    <location>
        <begin position="31"/>
        <end position="2215"/>
    </location>
</feature>
<evidence type="ECO:0000256" key="10">
    <source>
        <dbReference type="ARBA" id="ARBA00022448"/>
    </source>
</evidence>
<feature type="disulfide bond" evidence="26">
    <location>
        <begin position="1083"/>
        <end position="1095"/>
    </location>
</feature>
<feature type="disulfide bond" evidence="26">
    <location>
        <begin position="1186"/>
        <end position="1201"/>
    </location>
</feature>
<feature type="repeat" description="LDL-receptor class B" evidence="27">
    <location>
        <begin position="930"/>
        <end position="973"/>
    </location>
</feature>
<evidence type="ECO:0000256" key="25">
    <source>
        <dbReference type="ARBA" id="ARBA00032450"/>
    </source>
</evidence>
<dbReference type="InterPro" id="IPR000033">
    <property type="entry name" value="LDLR_classB_rpt"/>
</dbReference>
<comment type="similarity">
    <text evidence="8">Belongs to the VPS10-related sortilin family. SORL1 subfamily.</text>
</comment>
<dbReference type="InterPro" id="IPR011042">
    <property type="entry name" value="6-blade_b-propeller_TolB-like"/>
</dbReference>
<dbReference type="Gene3D" id="2.60.40.10">
    <property type="entry name" value="Immunoglobulins"/>
    <property type="match status" value="2"/>
</dbReference>
<keyword evidence="13" id="KW-0254">Endocytosis</keyword>
<dbReference type="GO" id="GO:0005886">
    <property type="term" value="C:plasma membrane"/>
    <property type="evidence" value="ECO:0007669"/>
    <property type="project" value="UniProtKB-SubCell"/>
</dbReference>
<feature type="domain" description="Fibronectin type-III" evidence="30">
    <location>
        <begin position="1637"/>
        <end position="1724"/>
    </location>
</feature>
<dbReference type="Pfam" id="PF00008">
    <property type="entry name" value="EGF"/>
    <property type="match status" value="1"/>
</dbReference>
<feature type="disulfide bond" evidence="26">
    <location>
        <begin position="1408"/>
        <end position="1423"/>
    </location>
</feature>
<dbReference type="Pfam" id="PF00041">
    <property type="entry name" value="fn3"/>
    <property type="match status" value="1"/>
</dbReference>
<comment type="caution">
    <text evidence="31">The sequence shown here is derived from an EMBL/GenBank/DDBJ whole genome shotgun (WGS) entry which is preliminary data.</text>
</comment>
<reference evidence="31" key="2">
    <citation type="journal article" date="2021" name="World Allergy Organ. J.">
        <title>Chromosome-level assembly of Dermatophagoides farinae genome and transcriptome reveals two novel allergens Der f 37 and Der f 39.</title>
        <authorList>
            <person name="Chen J."/>
            <person name="Cai Z."/>
            <person name="Fan D."/>
            <person name="Hu J."/>
            <person name="Hou Y."/>
            <person name="He Y."/>
            <person name="Zhang Z."/>
            <person name="Zhao Z."/>
            <person name="Gao P."/>
            <person name="Hu W."/>
            <person name="Sun J."/>
            <person name="Li J."/>
            <person name="Ji K."/>
        </authorList>
    </citation>
    <scope>NUCLEOTIDE SEQUENCE</scope>
    <source>
        <strain evidence="31">JKM2019</strain>
    </source>
</reference>
<dbReference type="InterPro" id="IPR013783">
    <property type="entry name" value="Ig-like_fold"/>
</dbReference>
<keyword evidence="18" id="KW-0333">Golgi apparatus</keyword>
<dbReference type="SUPFAM" id="SSF57424">
    <property type="entry name" value="LDL receptor-like module"/>
    <property type="match status" value="9"/>
</dbReference>
<evidence type="ECO:0000256" key="18">
    <source>
        <dbReference type="ARBA" id="ARBA00023034"/>
    </source>
</evidence>
<evidence type="ECO:0000256" key="11">
    <source>
        <dbReference type="ARBA" id="ARBA00022475"/>
    </source>
</evidence>
<dbReference type="InterPro" id="IPR006581">
    <property type="entry name" value="VPS10"/>
</dbReference>
<dbReference type="GO" id="GO:0055038">
    <property type="term" value="C:recycling endosome membrane"/>
    <property type="evidence" value="ECO:0007669"/>
    <property type="project" value="UniProtKB-SubCell"/>
</dbReference>
<dbReference type="Proteomes" id="UP000828236">
    <property type="component" value="Unassembled WGS sequence"/>
</dbReference>
<keyword evidence="15" id="KW-0677">Repeat</keyword>